<dbReference type="AlphaFoldDB" id="S4P173"/>
<feature type="transmembrane region" description="Helical" evidence="1">
    <location>
        <begin position="21"/>
        <end position="42"/>
    </location>
</feature>
<keyword evidence="1" id="KW-1133">Transmembrane helix</keyword>
<keyword evidence="1" id="KW-0812">Transmembrane</keyword>
<evidence type="ECO:0000256" key="1">
    <source>
        <dbReference type="SAM" id="Phobius"/>
    </source>
</evidence>
<reference evidence="2" key="2">
    <citation type="submission" date="2013-05" db="EMBL/GenBank/DDBJ databases">
        <authorList>
            <person name="Carter J.-M."/>
            <person name="Baker S.C."/>
            <person name="Pink R."/>
            <person name="Carter D.R.F."/>
            <person name="Collins A."/>
            <person name="Tomlin J."/>
            <person name="Gibbs M."/>
            <person name="Breuker C.J."/>
        </authorList>
    </citation>
    <scope>NUCLEOTIDE SEQUENCE</scope>
    <source>
        <tissue evidence="2">Ovary</tissue>
    </source>
</reference>
<evidence type="ECO:0000313" key="2">
    <source>
        <dbReference type="EMBL" id="JAA79940.1"/>
    </source>
</evidence>
<accession>S4P173</accession>
<organism evidence="2">
    <name type="scientific">Pararge aegeria</name>
    <name type="common">speckled wood butterfly</name>
    <dbReference type="NCBI Taxonomy" id="116150"/>
    <lineage>
        <taxon>Eukaryota</taxon>
        <taxon>Metazoa</taxon>
        <taxon>Ecdysozoa</taxon>
        <taxon>Arthropoda</taxon>
        <taxon>Hexapoda</taxon>
        <taxon>Insecta</taxon>
        <taxon>Pterygota</taxon>
        <taxon>Neoptera</taxon>
        <taxon>Endopterygota</taxon>
        <taxon>Lepidoptera</taxon>
        <taxon>Glossata</taxon>
        <taxon>Ditrysia</taxon>
        <taxon>Papilionoidea</taxon>
        <taxon>Nymphalidae</taxon>
        <taxon>Satyrinae</taxon>
        <taxon>Satyrini</taxon>
        <taxon>Parargina</taxon>
        <taxon>Pararge</taxon>
    </lineage>
</organism>
<sequence length="73" mass="8513">MSLHCSLRFVLKPAQVVQKKCVRCYIALITSISISNLNLLMYHNWVKNCSLVGETRYESRTGTLLQRWLAYIH</sequence>
<proteinExistence type="predicted"/>
<reference evidence="2" key="1">
    <citation type="journal article" date="2013" name="BMC Genomics">
        <title>Unscrambling butterfly oogenesis.</title>
        <authorList>
            <person name="Carter J.M."/>
            <person name="Baker S.C."/>
            <person name="Pink R."/>
            <person name="Carter D.R."/>
            <person name="Collins A."/>
            <person name="Tomlin J."/>
            <person name="Gibbs M."/>
            <person name="Breuker C.J."/>
        </authorList>
    </citation>
    <scope>NUCLEOTIDE SEQUENCE</scope>
    <source>
        <tissue evidence="2">Ovary</tissue>
    </source>
</reference>
<protein>
    <submittedName>
        <fullName evidence="2">Uncharacterized protein</fullName>
    </submittedName>
</protein>
<name>S4P173_9NEOP</name>
<dbReference type="EMBL" id="GAIX01012620">
    <property type="protein sequence ID" value="JAA79940.1"/>
    <property type="molecule type" value="Transcribed_RNA"/>
</dbReference>
<keyword evidence="1" id="KW-0472">Membrane</keyword>